<sequence>MLSLNNGQPIPPIGLGTYKIAESEGVKAAIKTALDLGYRLFDTAFVYNNEHLLGQAFREAFSQSAIKREDIFVVSKLGPTFHRPEVVEQGCRRSLERLGLDYVDLYLMHTPVAAKDPGDGNDRSAVDDEVTPLETWKALEECQRKGLARSIGVSNFSEEQLKEIMIEGSIKPVVNQVECSLGFHQADLRKFCNKEGIIIMAYSPLGKPKSGKKHPFLDSTDLHKIAEKYGRSSAQISLRFLIEIGTIPIPKSSKAERMKENLDVLSFKLEDDDVRALEALVEQQRSMHLDWLKASKHYPFKV</sequence>
<keyword evidence="3" id="KW-1185">Reference proteome</keyword>
<dbReference type="GeneID" id="109421056"/>
<organism evidence="2 3">
    <name type="scientific">Aedes albopictus</name>
    <name type="common">Asian tiger mosquito</name>
    <name type="synonym">Stegomyia albopicta</name>
    <dbReference type="NCBI Taxonomy" id="7160"/>
    <lineage>
        <taxon>Eukaryota</taxon>
        <taxon>Metazoa</taxon>
        <taxon>Ecdysozoa</taxon>
        <taxon>Arthropoda</taxon>
        <taxon>Hexapoda</taxon>
        <taxon>Insecta</taxon>
        <taxon>Pterygota</taxon>
        <taxon>Neoptera</taxon>
        <taxon>Endopterygota</taxon>
        <taxon>Diptera</taxon>
        <taxon>Nematocera</taxon>
        <taxon>Culicoidea</taxon>
        <taxon>Culicidae</taxon>
        <taxon>Culicinae</taxon>
        <taxon>Aedini</taxon>
        <taxon>Aedes</taxon>
        <taxon>Stegomyia</taxon>
    </lineage>
</organism>
<name>A0ABM1Z1D2_AEDAL</name>
<evidence type="ECO:0000259" key="1">
    <source>
        <dbReference type="Pfam" id="PF00248"/>
    </source>
</evidence>
<dbReference type="EnsemblMetazoa" id="AALFPA23_014055.R20432">
    <property type="protein sequence ID" value="AALFPA23_014055.P20432"/>
    <property type="gene ID" value="AALFPA23_014055"/>
</dbReference>
<dbReference type="PANTHER" id="PTHR11732">
    <property type="entry name" value="ALDO/KETO REDUCTASE"/>
    <property type="match status" value="1"/>
</dbReference>
<dbReference type="RefSeq" id="XP_019551089.2">
    <property type="nucleotide sequence ID" value="XM_019695544.3"/>
</dbReference>
<dbReference type="Proteomes" id="UP000069940">
    <property type="component" value="Unassembled WGS sequence"/>
</dbReference>
<dbReference type="Gene3D" id="3.20.20.100">
    <property type="entry name" value="NADP-dependent oxidoreductase domain"/>
    <property type="match status" value="1"/>
</dbReference>
<accession>A0ABM1Z1D2</accession>
<evidence type="ECO:0000313" key="2">
    <source>
        <dbReference type="EnsemblMetazoa" id="AALFPA23_014055.P20432"/>
    </source>
</evidence>
<dbReference type="InterPro" id="IPR023210">
    <property type="entry name" value="NADP_OxRdtase_dom"/>
</dbReference>
<protein>
    <recommendedName>
        <fullName evidence="1">NADP-dependent oxidoreductase domain-containing protein</fullName>
    </recommendedName>
</protein>
<dbReference type="PIRSF" id="PIRSF000097">
    <property type="entry name" value="AKR"/>
    <property type="match status" value="1"/>
</dbReference>
<dbReference type="PROSITE" id="PS00063">
    <property type="entry name" value="ALDOKETO_REDUCTASE_3"/>
    <property type="match status" value="1"/>
</dbReference>
<dbReference type="Pfam" id="PF00248">
    <property type="entry name" value="Aldo_ket_red"/>
    <property type="match status" value="1"/>
</dbReference>
<dbReference type="InterPro" id="IPR018170">
    <property type="entry name" value="Aldo/ket_reductase_CS"/>
</dbReference>
<feature type="domain" description="NADP-dependent oxidoreductase" evidence="1">
    <location>
        <begin position="12"/>
        <end position="281"/>
    </location>
</feature>
<dbReference type="SUPFAM" id="SSF51430">
    <property type="entry name" value="NAD(P)-linked oxidoreductase"/>
    <property type="match status" value="1"/>
</dbReference>
<proteinExistence type="predicted"/>
<dbReference type="PRINTS" id="PR00069">
    <property type="entry name" value="ALDKETRDTASE"/>
</dbReference>
<reference evidence="2" key="2">
    <citation type="submission" date="2025-05" db="UniProtKB">
        <authorList>
            <consortium name="EnsemblMetazoa"/>
        </authorList>
    </citation>
    <scope>IDENTIFICATION</scope>
    <source>
        <strain evidence="2">Foshan</strain>
    </source>
</reference>
<dbReference type="InterPro" id="IPR036812">
    <property type="entry name" value="NAD(P)_OxRdtase_dom_sf"/>
</dbReference>
<evidence type="ECO:0000313" key="3">
    <source>
        <dbReference type="Proteomes" id="UP000069940"/>
    </source>
</evidence>
<dbReference type="PROSITE" id="PS00798">
    <property type="entry name" value="ALDOKETO_REDUCTASE_1"/>
    <property type="match status" value="1"/>
</dbReference>
<reference evidence="3" key="1">
    <citation type="journal article" date="2015" name="Proc. Natl. Acad. Sci. U.S.A.">
        <title>Genome sequence of the Asian Tiger mosquito, Aedes albopictus, reveals insights into its biology, genetics, and evolution.</title>
        <authorList>
            <person name="Chen X.G."/>
            <person name="Jiang X."/>
            <person name="Gu J."/>
            <person name="Xu M."/>
            <person name="Wu Y."/>
            <person name="Deng Y."/>
            <person name="Zhang C."/>
            <person name="Bonizzoni M."/>
            <person name="Dermauw W."/>
            <person name="Vontas J."/>
            <person name="Armbruster P."/>
            <person name="Huang X."/>
            <person name="Yang Y."/>
            <person name="Zhang H."/>
            <person name="He W."/>
            <person name="Peng H."/>
            <person name="Liu Y."/>
            <person name="Wu K."/>
            <person name="Chen J."/>
            <person name="Lirakis M."/>
            <person name="Topalis P."/>
            <person name="Van Leeuwen T."/>
            <person name="Hall A.B."/>
            <person name="Jiang X."/>
            <person name="Thorpe C."/>
            <person name="Mueller R.L."/>
            <person name="Sun C."/>
            <person name="Waterhouse R.M."/>
            <person name="Yan G."/>
            <person name="Tu Z.J."/>
            <person name="Fang X."/>
            <person name="James A.A."/>
        </authorList>
    </citation>
    <scope>NUCLEOTIDE SEQUENCE [LARGE SCALE GENOMIC DNA]</scope>
    <source>
        <strain evidence="3">Foshan</strain>
    </source>
</reference>
<dbReference type="InterPro" id="IPR020471">
    <property type="entry name" value="AKR"/>
</dbReference>
<dbReference type="PROSITE" id="PS00062">
    <property type="entry name" value="ALDOKETO_REDUCTASE_2"/>
    <property type="match status" value="1"/>
</dbReference>